<gene>
    <name evidence="1" type="ORF">Ahy_B06g081431</name>
</gene>
<dbReference type="PANTHER" id="PTHR35218">
    <property type="entry name" value="RNASE H DOMAIN-CONTAINING PROTEIN"/>
    <property type="match status" value="1"/>
</dbReference>
<dbReference type="AlphaFoldDB" id="A0A444YL35"/>
<evidence type="ECO:0000313" key="2">
    <source>
        <dbReference type="Proteomes" id="UP000289738"/>
    </source>
</evidence>
<organism evidence="1 2">
    <name type="scientific">Arachis hypogaea</name>
    <name type="common">Peanut</name>
    <dbReference type="NCBI Taxonomy" id="3818"/>
    <lineage>
        <taxon>Eukaryota</taxon>
        <taxon>Viridiplantae</taxon>
        <taxon>Streptophyta</taxon>
        <taxon>Embryophyta</taxon>
        <taxon>Tracheophyta</taxon>
        <taxon>Spermatophyta</taxon>
        <taxon>Magnoliopsida</taxon>
        <taxon>eudicotyledons</taxon>
        <taxon>Gunneridae</taxon>
        <taxon>Pentapetalae</taxon>
        <taxon>rosids</taxon>
        <taxon>fabids</taxon>
        <taxon>Fabales</taxon>
        <taxon>Fabaceae</taxon>
        <taxon>Papilionoideae</taxon>
        <taxon>50 kb inversion clade</taxon>
        <taxon>dalbergioids sensu lato</taxon>
        <taxon>Dalbergieae</taxon>
        <taxon>Pterocarpus clade</taxon>
        <taxon>Arachis</taxon>
    </lineage>
</organism>
<dbReference type="InterPro" id="IPR036691">
    <property type="entry name" value="Endo/exonu/phosph_ase_sf"/>
</dbReference>
<dbReference type="EMBL" id="SDMP01000016">
    <property type="protein sequence ID" value="RYR02631.1"/>
    <property type="molecule type" value="Genomic_DNA"/>
</dbReference>
<dbReference type="Gene3D" id="3.60.10.10">
    <property type="entry name" value="Endonuclease/exonuclease/phosphatase"/>
    <property type="match status" value="1"/>
</dbReference>
<dbReference type="Proteomes" id="UP000289738">
    <property type="component" value="Chromosome B06"/>
</dbReference>
<protein>
    <recommendedName>
        <fullName evidence="3">Endonuclease/exonuclease/phosphatase domain-containing protein</fullName>
    </recommendedName>
</protein>
<accession>A0A444YL35</accession>
<comment type="caution">
    <text evidence="1">The sequence shown here is derived from an EMBL/GenBank/DDBJ whole genome shotgun (WGS) entry which is preliminary data.</text>
</comment>
<evidence type="ECO:0000313" key="1">
    <source>
        <dbReference type="EMBL" id="RYR02631.1"/>
    </source>
</evidence>
<dbReference type="PANTHER" id="PTHR35218:SF9">
    <property type="entry name" value="ENDONUCLEASE_EXONUCLEASE_PHOSPHATASE DOMAIN-CONTAINING PROTEIN"/>
    <property type="match status" value="1"/>
</dbReference>
<evidence type="ECO:0008006" key="3">
    <source>
        <dbReference type="Google" id="ProtNLM"/>
    </source>
</evidence>
<reference evidence="1 2" key="1">
    <citation type="submission" date="2019-01" db="EMBL/GenBank/DDBJ databases">
        <title>Sequencing of cultivated peanut Arachis hypogaea provides insights into genome evolution and oil improvement.</title>
        <authorList>
            <person name="Chen X."/>
        </authorList>
    </citation>
    <scope>NUCLEOTIDE SEQUENCE [LARGE SCALE GENOMIC DNA]</scope>
    <source>
        <strain evidence="2">cv. Fuhuasheng</strain>
        <tissue evidence="1">Leaves</tissue>
    </source>
</reference>
<name>A0A444YL35_ARAHY</name>
<proteinExistence type="predicted"/>
<sequence length="112" mass="12627">MNIICWNCRGAGGKSFHSLIRDMQKEYDANFIILLETHVSGMKGKKIRDKMGFDGSFIVEAVGHSGDYSSSLMDFLDVSEDMVKKIAAISPPSPWRMPDHVAWNLWLLYGTN</sequence>
<keyword evidence="2" id="KW-1185">Reference proteome</keyword>